<evidence type="ECO:0000313" key="2">
    <source>
        <dbReference type="EMBL" id="UPW41542.1"/>
    </source>
</evidence>
<dbReference type="Pfam" id="PF20577">
    <property type="entry name" value="Phage_ORF5"/>
    <property type="match status" value="1"/>
</dbReference>
<feature type="transmembrane region" description="Helical" evidence="1">
    <location>
        <begin position="12"/>
        <end position="28"/>
    </location>
</feature>
<proteinExistence type="predicted"/>
<reference evidence="2" key="1">
    <citation type="submission" date="2022-02" db="EMBL/GenBank/DDBJ databases">
        <title>Towards deciphering the DNA virus diversity associated with rodent species in the families Cricetidae and Heteromyidae.</title>
        <authorList>
            <person name="Lund M."/>
            <person name="Larsen B.B."/>
            <person name="Gryseels S."/>
            <person name="Kraberger S."/>
            <person name="Rowsey D.M."/>
            <person name="Steger L."/>
            <person name="Yule K.M."/>
            <person name="Upham N.S."/>
            <person name="Worobey M."/>
            <person name="Van Doorslaer K."/>
            <person name="Varsani A."/>
        </authorList>
    </citation>
    <scope>NUCLEOTIDE SEQUENCE</scope>
    <source>
        <strain evidence="2">NeonRodF8_61</strain>
    </source>
</reference>
<keyword evidence="1" id="KW-0472">Membrane</keyword>
<accession>A0A976N1M3</accession>
<keyword evidence="1" id="KW-1133">Transmembrane helix</keyword>
<dbReference type="EMBL" id="OM869624">
    <property type="protein sequence ID" value="UPW41542.1"/>
    <property type="molecule type" value="Genomic_DNA"/>
</dbReference>
<protein>
    <submittedName>
        <fullName evidence="2">Nonstructural protein</fullName>
    </submittedName>
</protein>
<dbReference type="InterPro" id="IPR046781">
    <property type="entry name" value="Phage_ORF5"/>
</dbReference>
<sequence>MTKKKKTLILRPYLILKGVVFLLYYAVFDDAVKCYMNPFPARSDGEALREFGFAVNNVNTSINAHPHDFHLYKVGEFDDRKGTFVPLDSPPVFLSHAADWQKVGEDS</sequence>
<keyword evidence="1" id="KW-0812">Transmembrane</keyword>
<organism evidence="2">
    <name type="scientific">Peromfec virus RodF8_61</name>
    <dbReference type="NCBI Taxonomy" id="2929387"/>
    <lineage>
        <taxon>Viruses</taxon>
        <taxon>Monodnaviria</taxon>
        <taxon>Sangervirae</taxon>
        <taxon>Phixviricota</taxon>
        <taxon>Malgrandaviricetes</taxon>
        <taxon>Petitvirales</taxon>
        <taxon>Microviridae</taxon>
    </lineage>
</organism>
<name>A0A976N1M3_9VIRU</name>
<evidence type="ECO:0000256" key="1">
    <source>
        <dbReference type="SAM" id="Phobius"/>
    </source>
</evidence>